<feature type="region of interest" description="Disordered" evidence="1">
    <location>
        <begin position="686"/>
        <end position="732"/>
    </location>
</feature>
<proteinExistence type="predicted"/>
<feature type="compositionally biased region" description="Low complexity" evidence="1">
    <location>
        <begin position="861"/>
        <end position="872"/>
    </location>
</feature>
<evidence type="ECO:0000256" key="1">
    <source>
        <dbReference type="SAM" id="MobiDB-lite"/>
    </source>
</evidence>
<gene>
    <name evidence="2" type="ORF">SCUD_LOCUS17992</name>
</gene>
<dbReference type="AlphaFoldDB" id="A0A183KSF5"/>
<accession>A0A183KSF5</accession>
<feature type="region of interest" description="Disordered" evidence="1">
    <location>
        <begin position="1015"/>
        <end position="1038"/>
    </location>
</feature>
<feature type="compositionally biased region" description="Polar residues" evidence="1">
    <location>
        <begin position="710"/>
        <end position="723"/>
    </location>
</feature>
<name>A0A183KSF5_9TREM</name>
<dbReference type="Proteomes" id="UP000279833">
    <property type="component" value="Unassembled WGS sequence"/>
</dbReference>
<feature type="region of interest" description="Disordered" evidence="1">
    <location>
        <begin position="826"/>
        <end position="909"/>
    </location>
</feature>
<reference evidence="4" key="1">
    <citation type="submission" date="2016-06" db="UniProtKB">
        <authorList>
            <consortium name="WormBaseParasite"/>
        </authorList>
    </citation>
    <scope>IDENTIFICATION</scope>
</reference>
<feature type="compositionally biased region" description="Low complexity" evidence="1">
    <location>
        <begin position="641"/>
        <end position="652"/>
    </location>
</feature>
<evidence type="ECO:0000313" key="3">
    <source>
        <dbReference type="Proteomes" id="UP000279833"/>
    </source>
</evidence>
<feature type="compositionally biased region" description="Low complexity" evidence="1">
    <location>
        <begin position="524"/>
        <end position="541"/>
    </location>
</feature>
<dbReference type="WBParaSite" id="SCUD_0001799501-mRNA-1">
    <property type="protein sequence ID" value="SCUD_0001799501-mRNA-1"/>
    <property type="gene ID" value="SCUD_0001799501"/>
</dbReference>
<organism evidence="4">
    <name type="scientific">Schistosoma curassoni</name>
    <dbReference type="NCBI Taxonomy" id="6186"/>
    <lineage>
        <taxon>Eukaryota</taxon>
        <taxon>Metazoa</taxon>
        <taxon>Spiralia</taxon>
        <taxon>Lophotrochozoa</taxon>
        <taxon>Platyhelminthes</taxon>
        <taxon>Trematoda</taxon>
        <taxon>Digenea</taxon>
        <taxon>Strigeidida</taxon>
        <taxon>Schistosomatoidea</taxon>
        <taxon>Schistosomatidae</taxon>
        <taxon>Schistosoma</taxon>
    </lineage>
</organism>
<protein>
    <submittedName>
        <fullName evidence="4">RING-type E3 ubiquitin transferase</fullName>
    </submittedName>
</protein>
<feature type="region of interest" description="Disordered" evidence="1">
    <location>
        <begin position="641"/>
        <end position="674"/>
    </location>
</feature>
<dbReference type="EMBL" id="UZAK01040484">
    <property type="protein sequence ID" value="VDP64664.1"/>
    <property type="molecule type" value="Genomic_DNA"/>
</dbReference>
<sequence>MVAGDKRLVHTPFVPSEYWIPCAPFVWDQGFPTLLGGLSISTSLVKAPDIHILKGIKNFWKHKNDEDKESILLHHSILLTHPTFFSLLQICLPDSDFIIESLYEQIEYFLLNSRHLIDHVPENLHTRQIIQNCLKYRLILIGQKFHIIQLDIDMTIRWITLLTQLISYGIIEPESNSILFYIVYDMLQLLIHTLTARTGIEGKHYQMIAKKLRRELLEHPSNTGKERFNPWEIYDPSKQPLLLSIHGAINTESILSRIEEQANRLIRHDHFHRMYRPPEFYMIPIYPQTFDEDISMNHVKLSDVGEHDHPDIIKMIKTENSNNNNDTTNSITNNTSISSIYNKNHNSNSMDVMRESQILSLNDMTQLSETNLSECSNQFLSINGSNNNNNDINIRSGDSNSNYLQSTSGVLYDQKHNISSISCHSTNNLMFNESNSSIKSVNQIDCGNTNIMMSMMMMTSSGSTTVDTATNNSNSMQIGRGKLLNTRNDIEINDKLSLNNRINAFQSSSSGSLGGGTVGSGIGVVSSSTSSLQIHSHPQQIHGHHHHHHQQQQQIHLNSDQAYNNSTRKLPSQQTVLNDYSNPNELDQRPMNNVNHCVTLAGHMNTITYPLSHHHNHQMDVNLHKTNKLLGMEYNDRLIASQSSTSSQQQIQLNPTGTSSIPPPSNNATMLSTPMNNSVVAGHVLTSAKTATTTTKRKRGSGRRGGGGNITSDRNSIRPSGATTRGGMHTTGSVNVVGYERMNNNSTNNSSVNLYSYNIINPEQQINESNHQWTNKQNVYNMNLLEMQQQQQQPPSSTRGHHQQQHLANLSGFLRNRHVFDQSQLSSQFNQSNTHLVDSPSGSLRRHLTTSGGGGGNVARSMQQSSQQQSHQILSHPTGTPQQLPPGMPNPPPYPISNHQSQQYSFRAPPSDEANYMMNTNESSIDEQFKRQSINPVMNSIHQSGTTIMSRSSTYESPASHLQTDVPSQQQHMSYIPSQVDTPLNQSRIHSRIINQSQSNQMIRSDITPTTVINTGNNNQPSHMSNLPHSSYSRYTGY</sequence>
<reference evidence="2 3" key="2">
    <citation type="submission" date="2018-11" db="EMBL/GenBank/DDBJ databases">
        <authorList>
            <consortium name="Pathogen Informatics"/>
        </authorList>
    </citation>
    <scope>NUCLEOTIDE SEQUENCE [LARGE SCALE GENOMIC DNA]</scope>
    <source>
        <strain evidence="2">Dakar</strain>
        <strain evidence="3">Dakar, Senegal</strain>
    </source>
</reference>
<evidence type="ECO:0000313" key="2">
    <source>
        <dbReference type="EMBL" id="VDP64664.1"/>
    </source>
</evidence>
<feature type="region of interest" description="Disordered" evidence="1">
    <location>
        <begin position="524"/>
        <end position="556"/>
    </location>
</feature>
<feature type="compositionally biased region" description="Polar residues" evidence="1">
    <location>
        <begin position="653"/>
        <end position="674"/>
    </location>
</feature>
<dbReference type="STRING" id="6186.A0A183KSF5"/>
<keyword evidence="3" id="KW-1185">Reference proteome</keyword>
<feature type="compositionally biased region" description="Pro residues" evidence="1">
    <location>
        <begin position="883"/>
        <end position="895"/>
    </location>
</feature>
<evidence type="ECO:0000313" key="4">
    <source>
        <dbReference type="WBParaSite" id="SCUD_0001799501-mRNA-1"/>
    </source>
</evidence>